<proteinExistence type="predicted"/>
<dbReference type="AlphaFoldDB" id="A0A0P7LCM9"/>
<dbReference type="RefSeq" id="WP_000917105.1">
    <property type="nucleotide sequence ID" value="NZ_AP018395.1"/>
</dbReference>
<evidence type="ECO:0000313" key="7">
    <source>
        <dbReference type="Proteomes" id="UP000512182"/>
    </source>
</evidence>
<reference evidence="3 7" key="3">
    <citation type="submission" date="2020-06" db="EMBL/GenBank/DDBJ databases">
        <title>REHAB project genomes.</title>
        <authorList>
            <person name="Shaw L.P."/>
        </authorList>
    </citation>
    <scope>NUCLEOTIDE SEQUENCE [LARGE SCALE GENOMIC DNA]</scope>
    <source>
        <strain evidence="3 7">RHBSTW-00177</strain>
    </source>
</reference>
<dbReference type="EMBL" id="JABWMK020000013">
    <property type="protein sequence ID" value="MBB2466504.1"/>
    <property type="molecule type" value="Genomic_DNA"/>
</dbReference>
<evidence type="ECO:0000313" key="3">
    <source>
        <dbReference type="EMBL" id="QLY99239.1"/>
    </source>
</evidence>
<dbReference type="Proteomes" id="UP000288459">
    <property type="component" value="Unassembled WGS sequence"/>
</dbReference>
<sequence length="164" mass="18556">MLKPDLLRQMISQHVPWLRENPDNLAVYLRKGRMVSTGQRAAAFEYRYTLEVLVMDYPESLDTISVPVLAWARLYQPDLLFNPDRQQNGITFEADILSNSTMDVLIQIQADEAVIVTREDGEIVTRHRADPAPGPEIGAWSLVFVDEVSGETWQDNKPIPSSSS</sequence>
<accession>A0A0P7LCM9</accession>
<organism evidence="1 5">
    <name type="scientific">Escherichia coli</name>
    <dbReference type="NCBI Taxonomy" id="562"/>
    <lineage>
        <taxon>Bacteria</taxon>
        <taxon>Pseudomonadati</taxon>
        <taxon>Pseudomonadota</taxon>
        <taxon>Gammaproteobacteria</taxon>
        <taxon>Enterobacterales</taxon>
        <taxon>Enterobacteriaceae</taxon>
        <taxon>Escherichia</taxon>
    </lineage>
</organism>
<evidence type="ECO:0000313" key="2">
    <source>
        <dbReference type="EMBL" id="MBB2466504.1"/>
    </source>
</evidence>
<reference evidence="1 5" key="1">
    <citation type="journal article" date="2015" name="Front. Microbiol.">
        <title>Genetic determinants of heat resistance in Escherichia coli.</title>
        <authorList>
            <person name="Mercer R.G."/>
            <person name="Zheng J."/>
            <person name="Garcia-Hernandez R."/>
            <person name="Ruan L."/>
            <person name="Ganzle M.G."/>
            <person name="McMullen L.M."/>
        </authorList>
    </citation>
    <scope>NUCLEOTIDE SEQUENCE [LARGE SCALE GENOMIC DNA]</scope>
    <source>
        <strain evidence="1 5">AW1.3</strain>
    </source>
</reference>
<evidence type="ECO:0000313" key="1">
    <source>
        <dbReference type="EMBL" id="KPO07356.1"/>
    </source>
</evidence>
<evidence type="ECO:0000313" key="5">
    <source>
        <dbReference type="Proteomes" id="UP000050556"/>
    </source>
</evidence>
<reference evidence="4 6" key="2">
    <citation type="submission" date="2017-08" db="EMBL/GenBank/DDBJ databases">
        <title>Sequencing of Escherichia coli CCPM 6219.</title>
        <authorList>
            <person name="Liu S.-L."/>
            <person name="Zhou Y.-J."/>
            <person name="Zhao M.-F."/>
        </authorList>
    </citation>
    <scope>NUCLEOTIDE SEQUENCE [LARGE SCALE GENOMIC DNA]</scope>
    <source>
        <strain evidence="4 6">CCPM 6219</strain>
    </source>
</reference>
<dbReference type="EMBL" id="CP056794">
    <property type="protein sequence ID" value="QLY99239.1"/>
    <property type="molecule type" value="Genomic_DNA"/>
</dbReference>
<evidence type="ECO:0000313" key="4">
    <source>
        <dbReference type="EMBL" id="RVE11700.1"/>
    </source>
</evidence>
<dbReference type="Proteomes" id="UP000531761">
    <property type="component" value="Unassembled WGS sequence"/>
</dbReference>
<dbReference type="PATRIC" id="fig|562.7813.peg.1800"/>
<protein>
    <submittedName>
        <fullName evidence="2">Phage tail protein</fullName>
    </submittedName>
    <submittedName>
        <fullName evidence="1">Tail fiber protein</fullName>
    </submittedName>
</protein>
<dbReference type="EMBL" id="NPIM01000142">
    <property type="protein sequence ID" value="RVE11700.1"/>
    <property type="molecule type" value="Genomic_DNA"/>
</dbReference>
<dbReference type="EMBL" id="LDYI01000140">
    <property type="protein sequence ID" value="KPO07356.1"/>
    <property type="molecule type" value="Genomic_DNA"/>
</dbReference>
<name>A0A0P7LCM9_ECOLX</name>
<reference evidence="2 8" key="4">
    <citation type="submission" date="2020-08" db="EMBL/GenBank/DDBJ databases">
        <title>Draft genome sequences of isolates of diverse host origin from the E. coli Reference Center.</title>
        <authorList>
            <person name="Lacher D.W."/>
            <person name="Mammel M.K."/>
            <person name="Gangiredla J."/>
            <person name="Gebru S.T."/>
            <person name="Barnaba T.J."/>
            <person name="Majowicz S.A."/>
            <person name="Dudley E.G."/>
        </authorList>
    </citation>
    <scope>NUCLEOTIDE SEQUENCE [LARGE SCALE GENOMIC DNA]</scope>
    <source>
        <strain evidence="2 8">10.0349</strain>
    </source>
</reference>
<dbReference type="Proteomes" id="UP000050556">
    <property type="component" value="Unassembled WGS sequence"/>
</dbReference>
<evidence type="ECO:0000313" key="6">
    <source>
        <dbReference type="Proteomes" id="UP000288459"/>
    </source>
</evidence>
<dbReference type="Proteomes" id="UP000512182">
    <property type="component" value="Chromosome"/>
</dbReference>
<dbReference type="Pfam" id="PF06891">
    <property type="entry name" value="P2_Phage_GpR"/>
    <property type="match status" value="1"/>
</dbReference>
<dbReference type="InterPro" id="IPR009678">
    <property type="entry name" value="Phage_tail_completion_R"/>
</dbReference>
<evidence type="ECO:0000313" key="8">
    <source>
        <dbReference type="Proteomes" id="UP000531761"/>
    </source>
</evidence>
<gene>
    <name evidence="1" type="ORF">ACU57_20690</name>
    <name evidence="4" type="ORF">CIG67_15595</name>
    <name evidence="2" type="ORF">HEP30_010365</name>
    <name evidence="3" type="ORF">HV109_22885</name>
</gene>